<protein>
    <recommendedName>
        <fullName evidence="3">Aminoglycoside phosphotransferase domain-containing protein</fullName>
    </recommendedName>
</protein>
<dbReference type="Proteomes" id="UP000184300">
    <property type="component" value="Unassembled WGS sequence"/>
</dbReference>
<proteinExistence type="predicted"/>
<evidence type="ECO:0008006" key="3">
    <source>
        <dbReference type="Google" id="ProtNLM"/>
    </source>
</evidence>
<reference evidence="2" key="1">
    <citation type="journal article" date="2017" name="Genome Biol.">
        <title>Comparative genomics reveals high biological diversity and specific adaptations in the industrially and medically important fungal genus Aspergillus.</title>
        <authorList>
            <person name="de Vries R.P."/>
            <person name="Riley R."/>
            <person name="Wiebenga A."/>
            <person name="Aguilar-Osorio G."/>
            <person name="Amillis S."/>
            <person name="Uchima C.A."/>
            <person name="Anderluh G."/>
            <person name="Asadollahi M."/>
            <person name="Askin M."/>
            <person name="Barry K."/>
            <person name="Battaglia E."/>
            <person name="Bayram O."/>
            <person name="Benocci T."/>
            <person name="Braus-Stromeyer S.A."/>
            <person name="Caldana C."/>
            <person name="Canovas D."/>
            <person name="Cerqueira G.C."/>
            <person name="Chen F."/>
            <person name="Chen W."/>
            <person name="Choi C."/>
            <person name="Clum A."/>
            <person name="Dos Santos R.A."/>
            <person name="Damasio A.R."/>
            <person name="Diallinas G."/>
            <person name="Emri T."/>
            <person name="Fekete E."/>
            <person name="Flipphi M."/>
            <person name="Freyberg S."/>
            <person name="Gallo A."/>
            <person name="Gournas C."/>
            <person name="Habgood R."/>
            <person name="Hainaut M."/>
            <person name="Harispe M.L."/>
            <person name="Henrissat B."/>
            <person name="Hilden K.S."/>
            <person name="Hope R."/>
            <person name="Hossain A."/>
            <person name="Karabika E."/>
            <person name="Karaffa L."/>
            <person name="Karanyi Z."/>
            <person name="Krasevec N."/>
            <person name="Kuo A."/>
            <person name="Kusch H."/>
            <person name="LaButti K."/>
            <person name="Lagendijk E.L."/>
            <person name="Lapidus A."/>
            <person name="Levasseur A."/>
            <person name="Lindquist E."/>
            <person name="Lipzen A."/>
            <person name="Logrieco A.F."/>
            <person name="MacCabe A."/>
            <person name="Maekelae M.R."/>
            <person name="Malavazi I."/>
            <person name="Melin P."/>
            <person name="Meyer V."/>
            <person name="Mielnichuk N."/>
            <person name="Miskei M."/>
            <person name="Molnar A.P."/>
            <person name="Mule G."/>
            <person name="Ngan C.Y."/>
            <person name="Orejas M."/>
            <person name="Orosz E."/>
            <person name="Ouedraogo J.P."/>
            <person name="Overkamp K.M."/>
            <person name="Park H.-S."/>
            <person name="Perrone G."/>
            <person name="Piumi F."/>
            <person name="Punt P.J."/>
            <person name="Ram A.F."/>
            <person name="Ramon A."/>
            <person name="Rauscher S."/>
            <person name="Record E."/>
            <person name="Riano-Pachon D.M."/>
            <person name="Robert V."/>
            <person name="Roehrig J."/>
            <person name="Ruller R."/>
            <person name="Salamov A."/>
            <person name="Salih N.S."/>
            <person name="Samson R.A."/>
            <person name="Sandor E."/>
            <person name="Sanguinetti M."/>
            <person name="Schuetze T."/>
            <person name="Sepcic K."/>
            <person name="Shelest E."/>
            <person name="Sherlock G."/>
            <person name="Sophianopoulou V."/>
            <person name="Squina F.M."/>
            <person name="Sun H."/>
            <person name="Susca A."/>
            <person name="Todd R.B."/>
            <person name="Tsang A."/>
            <person name="Unkles S.E."/>
            <person name="van de Wiele N."/>
            <person name="van Rossen-Uffink D."/>
            <person name="Oliveira J.V."/>
            <person name="Vesth T.C."/>
            <person name="Visser J."/>
            <person name="Yu J.-H."/>
            <person name="Zhou M."/>
            <person name="Andersen M.R."/>
            <person name="Archer D.B."/>
            <person name="Baker S.E."/>
            <person name="Benoit I."/>
            <person name="Brakhage A.A."/>
            <person name="Braus G.H."/>
            <person name="Fischer R."/>
            <person name="Frisvad J.C."/>
            <person name="Goldman G.H."/>
            <person name="Houbraken J."/>
            <person name="Oakley B."/>
            <person name="Pocsi I."/>
            <person name="Scazzocchio C."/>
            <person name="Seiboth B."/>
            <person name="vanKuyk P.A."/>
            <person name="Wortman J."/>
            <person name="Dyer P.S."/>
            <person name="Grigoriev I.V."/>
        </authorList>
    </citation>
    <scope>NUCLEOTIDE SEQUENCE [LARGE SCALE GENOMIC DNA]</scope>
    <source>
        <strain evidence="2">CBS 516.65</strain>
    </source>
</reference>
<evidence type="ECO:0000313" key="2">
    <source>
        <dbReference type="Proteomes" id="UP000184300"/>
    </source>
</evidence>
<dbReference type="VEuPathDB" id="FungiDB:ASPGLDRAFT_63255"/>
<organism evidence="1 2">
    <name type="scientific">Aspergillus glaucus CBS 516.65</name>
    <dbReference type="NCBI Taxonomy" id="1160497"/>
    <lineage>
        <taxon>Eukaryota</taxon>
        <taxon>Fungi</taxon>
        <taxon>Dikarya</taxon>
        <taxon>Ascomycota</taxon>
        <taxon>Pezizomycotina</taxon>
        <taxon>Eurotiomycetes</taxon>
        <taxon>Eurotiomycetidae</taxon>
        <taxon>Eurotiales</taxon>
        <taxon>Aspergillaceae</taxon>
        <taxon>Aspergillus</taxon>
        <taxon>Aspergillus subgen. Aspergillus</taxon>
    </lineage>
</organism>
<dbReference type="EMBL" id="KV878889">
    <property type="protein sequence ID" value="OJJ88347.1"/>
    <property type="molecule type" value="Genomic_DNA"/>
</dbReference>
<dbReference type="OrthoDB" id="4177236at2759"/>
<dbReference type="SUPFAM" id="SSF56112">
    <property type="entry name" value="Protein kinase-like (PK-like)"/>
    <property type="match status" value="1"/>
</dbReference>
<gene>
    <name evidence="1" type="ORF">ASPGLDRAFT_63255</name>
</gene>
<accession>A0A1L9VWS7</accession>
<sequence>MSTLMPYCRDSAQLPGPLPELQEVETAVANLYPIPALMPDMLLWLETYILSDTAPLSENEGHALLFIQSNLPTPAPRLCAMYRDAGNLYIITEYIPGKNLENFSLVSQLRPIFQEMRSLPTHGFYGGVEGGPVPHHRWFRSTEQNPAITGPFEKEEDFGRAMALRSKEYATSCDEQWWHPDFSPRHLPSSLSGHQLSFSHGTSTPGRILVRKYEDWSEYFEKFLDHWPVETAVLAYVDRLD</sequence>
<dbReference type="InterPro" id="IPR011009">
    <property type="entry name" value="Kinase-like_dom_sf"/>
</dbReference>
<keyword evidence="2" id="KW-1185">Reference proteome</keyword>
<dbReference type="RefSeq" id="XP_022405023.1">
    <property type="nucleotide sequence ID" value="XM_022548634.1"/>
</dbReference>
<dbReference type="GeneID" id="34464894"/>
<dbReference type="AlphaFoldDB" id="A0A1L9VWS7"/>
<evidence type="ECO:0000313" key="1">
    <source>
        <dbReference type="EMBL" id="OJJ88347.1"/>
    </source>
</evidence>
<name>A0A1L9VWS7_ASPGL</name>
<dbReference type="STRING" id="1160497.A0A1L9VWS7"/>